<evidence type="ECO:0000313" key="2">
    <source>
        <dbReference type="Proteomes" id="UP001346149"/>
    </source>
</evidence>
<dbReference type="EMBL" id="JAXQNO010000001">
    <property type="protein sequence ID" value="KAK4804724.1"/>
    <property type="molecule type" value="Genomic_DNA"/>
</dbReference>
<proteinExistence type="predicted"/>
<dbReference type="Proteomes" id="UP001346149">
    <property type="component" value="Unassembled WGS sequence"/>
</dbReference>
<evidence type="ECO:0000313" key="1">
    <source>
        <dbReference type="EMBL" id="KAK4804724.1"/>
    </source>
</evidence>
<keyword evidence="2" id="KW-1185">Reference proteome</keyword>
<organism evidence="1 2">
    <name type="scientific">Trapa natans</name>
    <name type="common">Water chestnut</name>
    <dbReference type="NCBI Taxonomy" id="22666"/>
    <lineage>
        <taxon>Eukaryota</taxon>
        <taxon>Viridiplantae</taxon>
        <taxon>Streptophyta</taxon>
        <taxon>Embryophyta</taxon>
        <taxon>Tracheophyta</taxon>
        <taxon>Spermatophyta</taxon>
        <taxon>Magnoliopsida</taxon>
        <taxon>eudicotyledons</taxon>
        <taxon>Gunneridae</taxon>
        <taxon>Pentapetalae</taxon>
        <taxon>rosids</taxon>
        <taxon>malvids</taxon>
        <taxon>Myrtales</taxon>
        <taxon>Lythraceae</taxon>
        <taxon>Trapa</taxon>
    </lineage>
</organism>
<reference evidence="1 2" key="1">
    <citation type="journal article" date="2023" name="Hortic Res">
        <title>Pangenome of water caltrop reveals structural variations and asymmetric subgenome divergence after allopolyploidization.</title>
        <authorList>
            <person name="Zhang X."/>
            <person name="Chen Y."/>
            <person name="Wang L."/>
            <person name="Yuan Y."/>
            <person name="Fang M."/>
            <person name="Shi L."/>
            <person name="Lu R."/>
            <person name="Comes H.P."/>
            <person name="Ma Y."/>
            <person name="Chen Y."/>
            <person name="Huang G."/>
            <person name="Zhou Y."/>
            <person name="Zheng Z."/>
            <person name="Qiu Y."/>
        </authorList>
    </citation>
    <scope>NUCLEOTIDE SEQUENCE [LARGE SCALE GENOMIC DNA]</scope>
    <source>
        <strain evidence="1">F231</strain>
    </source>
</reference>
<sequence length="123" mass="13637">MEGPKGHCNLHLLCTGLCNCHICYSTPVYSHLGRASHAQASSVSEKDAFGAREFLQEIACQDGYAPVMYRASPPESSYKSSYNSGSRMDSGLLGERDHMFSLYLFKLCYMLCLSRNADVMSSF</sequence>
<accession>A0AAN7RFN7</accession>
<comment type="caution">
    <text evidence="1">The sequence shown here is derived from an EMBL/GenBank/DDBJ whole genome shotgun (WGS) entry which is preliminary data.</text>
</comment>
<dbReference type="AlphaFoldDB" id="A0AAN7RFN7"/>
<gene>
    <name evidence="1" type="ORF">SAY86_004541</name>
</gene>
<protein>
    <submittedName>
        <fullName evidence="1">Uncharacterized protein</fullName>
    </submittedName>
</protein>
<name>A0AAN7RFN7_TRANT</name>